<evidence type="ECO:0000256" key="4">
    <source>
        <dbReference type="ARBA" id="ARBA00022989"/>
    </source>
</evidence>
<dbReference type="PANTHER" id="PTHR43701">
    <property type="entry name" value="MEMBRANE TRANSPORTER PROTEIN MJ0441-RELATED"/>
    <property type="match status" value="1"/>
</dbReference>
<gene>
    <name evidence="7" type="ORF">GA0070624_5811</name>
</gene>
<protein>
    <recommendedName>
        <fullName evidence="6">Probable membrane transporter protein</fullName>
    </recommendedName>
</protein>
<dbReference type="STRING" id="568872.GA0070624_5811"/>
<dbReference type="RefSeq" id="WP_091346058.1">
    <property type="nucleotide sequence ID" value="NZ_FMHV01000002.1"/>
</dbReference>
<evidence type="ECO:0000256" key="5">
    <source>
        <dbReference type="ARBA" id="ARBA00023136"/>
    </source>
</evidence>
<comment type="subcellular location">
    <subcellularLocation>
        <location evidence="6">Cell membrane</location>
        <topology evidence="6">Multi-pass membrane protein</topology>
    </subcellularLocation>
    <subcellularLocation>
        <location evidence="1">Membrane</location>
        <topology evidence="1">Multi-pass membrane protein</topology>
    </subcellularLocation>
</comment>
<feature type="transmembrane region" description="Helical" evidence="6">
    <location>
        <begin position="201"/>
        <end position="224"/>
    </location>
</feature>
<name>A0A1C6T6H2_9ACTN</name>
<feature type="transmembrane region" description="Helical" evidence="6">
    <location>
        <begin position="261"/>
        <end position="281"/>
    </location>
</feature>
<keyword evidence="4 6" id="KW-1133">Transmembrane helix</keyword>
<dbReference type="Pfam" id="PF01925">
    <property type="entry name" value="TauE"/>
    <property type="match status" value="1"/>
</dbReference>
<keyword evidence="5 6" id="KW-0472">Membrane</keyword>
<sequence>MRKLLVLALVGLAAQLVDGALGMAYGLTSSTLLLFAGVAPAAASASVHLAEIGTTFAAGVAHWRFGNVDWRVVGRIAVPGAIGGFAGATFLSSISTEAAAPWMAALLFTLGAYLLVRFSRPLRANPTAGRLRGRFLGPLGLVAGFIDATGGGGWGPVATPALLVSGRMEPRKVIGSVDTAEIMVAGAASAGFLIGLGSEGFLLPTVAALLVGGLVAAPIAAWLVRIVPAQLLGAVIGGVIVLTNARTLLRAGELRGPVPSVVYALLAAGWLVALALAVRALRRTRRARAVAEAALAADAVSTTAIAGPAGTSRAALPPEPVADDADDARRLAAAVEG</sequence>
<keyword evidence="3 6" id="KW-0812">Transmembrane</keyword>
<dbReference type="Proteomes" id="UP000199413">
    <property type="component" value="Unassembled WGS sequence"/>
</dbReference>
<evidence type="ECO:0000256" key="1">
    <source>
        <dbReference type="ARBA" id="ARBA00004141"/>
    </source>
</evidence>
<organism evidence="7 8">
    <name type="scientific">Micromonospora rhizosphaerae</name>
    <dbReference type="NCBI Taxonomy" id="568872"/>
    <lineage>
        <taxon>Bacteria</taxon>
        <taxon>Bacillati</taxon>
        <taxon>Actinomycetota</taxon>
        <taxon>Actinomycetes</taxon>
        <taxon>Micromonosporales</taxon>
        <taxon>Micromonosporaceae</taxon>
        <taxon>Micromonospora</taxon>
    </lineage>
</organism>
<reference evidence="8" key="1">
    <citation type="submission" date="2016-06" db="EMBL/GenBank/DDBJ databases">
        <authorList>
            <person name="Varghese N."/>
            <person name="Submissions Spin"/>
        </authorList>
    </citation>
    <scope>NUCLEOTIDE SEQUENCE [LARGE SCALE GENOMIC DNA]</scope>
    <source>
        <strain evidence="8">DSM 45431</strain>
    </source>
</reference>
<feature type="transmembrane region" description="Helical" evidence="6">
    <location>
        <begin position="72"/>
        <end position="92"/>
    </location>
</feature>
<dbReference type="GO" id="GO:0005886">
    <property type="term" value="C:plasma membrane"/>
    <property type="evidence" value="ECO:0007669"/>
    <property type="project" value="UniProtKB-SubCell"/>
</dbReference>
<keyword evidence="8" id="KW-1185">Reference proteome</keyword>
<dbReference type="InterPro" id="IPR002781">
    <property type="entry name" value="TM_pro_TauE-like"/>
</dbReference>
<dbReference type="AlphaFoldDB" id="A0A1C6T6H2"/>
<feature type="transmembrane region" description="Helical" evidence="6">
    <location>
        <begin position="231"/>
        <end position="249"/>
    </location>
</feature>
<accession>A0A1C6T6H2</accession>
<feature type="transmembrane region" description="Helical" evidence="6">
    <location>
        <begin position="32"/>
        <end position="60"/>
    </location>
</feature>
<dbReference type="EMBL" id="FMHV01000002">
    <property type="protein sequence ID" value="SCL37259.1"/>
    <property type="molecule type" value="Genomic_DNA"/>
</dbReference>
<evidence type="ECO:0000313" key="8">
    <source>
        <dbReference type="Proteomes" id="UP000199413"/>
    </source>
</evidence>
<dbReference type="InterPro" id="IPR051598">
    <property type="entry name" value="TSUP/Inactive_protease-like"/>
</dbReference>
<evidence type="ECO:0000313" key="7">
    <source>
        <dbReference type="EMBL" id="SCL37259.1"/>
    </source>
</evidence>
<comment type="similarity">
    <text evidence="2 6">Belongs to the 4-toluene sulfonate uptake permease (TSUP) (TC 2.A.102) family.</text>
</comment>
<dbReference type="PANTHER" id="PTHR43701:SF12">
    <property type="entry name" value="MEMBRANE TRANSPORTER PROTEIN YTNM-RELATED"/>
    <property type="match status" value="1"/>
</dbReference>
<evidence type="ECO:0000256" key="2">
    <source>
        <dbReference type="ARBA" id="ARBA00009142"/>
    </source>
</evidence>
<feature type="transmembrane region" description="Helical" evidence="6">
    <location>
        <begin position="98"/>
        <end position="116"/>
    </location>
</feature>
<evidence type="ECO:0000256" key="6">
    <source>
        <dbReference type="RuleBase" id="RU363041"/>
    </source>
</evidence>
<keyword evidence="6" id="KW-1003">Cell membrane</keyword>
<dbReference type="OrthoDB" id="45564at2"/>
<proteinExistence type="inferred from homology"/>
<evidence type="ECO:0000256" key="3">
    <source>
        <dbReference type="ARBA" id="ARBA00022692"/>
    </source>
</evidence>